<dbReference type="EMBL" id="AGCM01000184">
    <property type="protein sequence ID" value="EHM50269.1"/>
    <property type="molecule type" value="Genomic_DNA"/>
</dbReference>
<dbReference type="STRING" id="797473.HMPREF9080_02897"/>
<evidence type="ECO:0000313" key="2">
    <source>
        <dbReference type="Proteomes" id="UP000004750"/>
    </source>
</evidence>
<dbReference type="Proteomes" id="UP000004750">
    <property type="component" value="Unassembled WGS sequence"/>
</dbReference>
<comment type="caution">
    <text evidence="1">The sequence shown here is derived from an EMBL/GenBank/DDBJ whole genome shotgun (WGS) entry which is preliminary data.</text>
</comment>
<organism evidence="1 2">
    <name type="scientific">Cardiobacterium valvarum F0432</name>
    <dbReference type="NCBI Taxonomy" id="797473"/>
    <lineage>
        <taxon>Bacteria</taxon>
        <taxon>Pseudomonadati</taxon>
        <taxon>Pseudomonadota</taxon>
        <taxon>Gammaproteobacteria</taxon>
        <taxon>Cardiobacteriales</taxon>
        <taxon>Cardiobacteriaceae</taxon>
        <taxon>Cardiobacterium</taxon>
    </lineage>
</organism>
<reference evidence="1 2" key="1">
    <citation type="submission" date="2011-08" db="EMBL/GenBank/DDBJ databases">
        <authorList>
            <person name="Weinstock G."/>
            <person name="Sodergren E."/>
            <person name="Clifton S."/>
            <person name="Fulton L."/>
            <person name="Fulton B."/>
            <person name="Courtney L."/>
            <person name="Fronick C."/>
            <person name="Harrison M."/>
            <person name="Strong C."/>
            <person name="Farmer C."/>
            <person name="Delahaunty K."/>
            <person name="Markovic C."/>
            <person name="Hall O."/>
            <person name="Minx P."/>
            <person name="Tomlinson C."/>
            <person name="Mitreva M."/>
            <person name="Hou S."/>
            <person name="Chen J."/>
            <person name="Wollam A."/>
            <person name="Pepin K.H."/>
            <person name="Johnson M."/>
            <person name="Bhonagiri V."/>
            <person name="Zhang X."/>
            <person name="Suruliraj S."/>
            <person name="Warren W."/>
            <person name="Chinwalla A."/>
            <person name="Mardis E.R."/>
            <person name="Wilson R.K."/>
        </authorList>
    </citation>
    <scope>NUCLEOTIDE SEQUENCE [LARGE SCALE GENOMIC DNA]</scope>
    <source>
        <strain evidence="1 2">F0432</strain>
    </source>
</reference>
<dbReference type="AlphaFoldDB" id="G9ZJC8"/>
<name>G9ZJC8_9GAMM</name>
<evidence type="ECO:0000313" key="1">
    <source>
        <dbReference type="EMBL" id="EHM50269.1"/>
    </source>
</evidence>
<dbReference type="HOGENOM" id="CLU_1599752_0_0_6"/>
<proteinExistence type="predicted"/>
<sequence>MRYCRHQEIERLRDIVILPQTEEPCDGITAFLAQATLWGCTEDGNNWRGRIVHPDVVLITCADDDGRFGYYAALVSRGLVKATVQIPGSLVVRRPDCLDALAILFATNTQKVFLPEQLRNMGIHIPENGVAEQDPYRFRLKFCWRDDTWRVTLGGEGILDVERCER</sequence>
<gene>
    <name evidence="1" type="ORF">HMPREF9080_02897</name>
</gene>
<accession>G9ZJC8</accession>
<protein>
    <submittedName>
        <fullName evidence="1">Uncharacterized protein</fullName>
    </submittedName>
</protein>